<evidence type="ECO:0000313" key="3">
    <source>
        <dbReference type="Proteomes" id="UP000235371"/>
    </source>
</evidence>
<evidence type="ECO:0000313" key="2">
    <source>
        <dbReference type="EMBL" id="PMD64340.1"/>
    </source>
</evidence>
<dbReference type="RefSeq" id="XP_024741244.1">
    <property type="nucleotide sequence ID" value="XM_024871765.1"/>
</dbReference>
<feature type="region of interest" description="Disordered" evidence="1">
    <location>
        <begin position="1"/>
        <end position="84"/>
    </location>
</feature>
<accession>A0A2J6TMU0</accession>
<feature type="compositionally biased region" description="Basic residues" evidence="1">
    <location>
        <begin position="114"/>
        <end position="123"/>
    </location>
</feature>
<feature type="compositionally biased region" description="Polar residues" evidence="1">
    <location>
        <begin position="47"/>
        <end position="59"/>
    </location>
</feature>
<evidence type="ECO:0000256" key="1">
    <source>
        <dbReference type="SAM" id="MobiDB-lite"/>
    </source>
</evidence>
<gene>
    <name evidence="2" type="ORF">K444DRAFT_305805</name>
</gene>
<reference evidence="2 3" key="1">
    <citation type="submission" date="2016-04" db="EMBL/GenBank/DDBJ databases">
        <title>A degradative enzymes factory behind the ericoid mycorrhizal symbiosis.</title>
        <authorList>
            <consortium name="DOE Joint Genome Institute"/>
            <person name="Martino E."/>
            <person name="Morin E."/>
            <person name="Grelet G."/>
            <person name="Kuo A."/>
            <person name="Kohler A."/>
            <person name="Daghino S."/>
            <person name="Barry K."/>
            <person name="Choi C."/>
            <person name="Cichocki N."/>
            <person name="Clum A."/>
            <person name="Copeland A."/>
            <person name="Hainaut M."/>
            <person name="Haridas S."/>
            <person name="Labutti K."/>
            <person name="Lindquist E."/>
            <person name="Lipzen A."/>
            <person name="Khouja H.-R."/>
            <person name="Murat C."/>
            <person name="Ohm R."/>
            <person name="Olson A."/>
            <person name="Spatafora J."/>
            <person name="Veneault-Fourrey C."/>
            <person name="Henrissat B."/>
            <person name="Grigoriev I."/>
            <person name="Martin F."/>
            <person name="Perotto S."/>
        </authorList>
    </citation>
    <scope>NUCLEOTIDE SEQUENCE [LARGE SCALE GENOMIC DNA]</scope>
    <source>
        <strain evidence="2 3">E</strain>
    </source>
</reference>
<feature type="region of interest" description="Disordered" evidence="1">
    <location>
        <begin position="112"/>
        <end position="140"/>
    </location>
</feature>
<dbReference type="OrthoDB" id="10321365at2759"/>
<feature type="compositionally biased region" description="Gly residues" evidence="1">
    <location>
        <begin position="64"/>
        <end position="74"/>
    </location>
</feature>
<sequence length="140" mass="15079">MSQYQLPILPLPLSSRKTEASHPSPGSLTPEQIEKDNKSYYAADGPSHTNTTQGTSPKTEPQGGKAGPRVGGTTSGPPRFDAYTIRRGPGGAWLITCPSDMALKSWTGNGAQFRIKKRSRRRCSSRDCPRDSPVCSSTQS</sequence>
<organism evidence="2 3">
    <name type="scientific">Hyaloscypha bicolor E</name>
    <dbReference type="NCBI Taxonomy" id="1095630"/>
    <lineage>
        <taxon>Eukaryota</taxon>
        <taxon>Fungi</taxon>
        <taxon>Dikarya</taxon>
        <taxon>Ascomycota</taxon>
        <taxon>Pezizomycotina</taxon>
        <taxon>Leotiomycetes</taxon>
        <taxon>Helotiales</taxon>
        <taxon>Hyaloscyphaceae</taxon>
        <taxon>Hyaloscypha</taxon>
        <taxon>Hyaloscypha bicolor</taxon>
    </lineage>
</organism>
<dbReference type="Proteomes" id="UP000235371">
    <property type="component" value="Unassembled WGS sequence"/>
</dbReference>
<name>A0A2J6TMU0_9HELO</name>
<dbReference type="AlphaFoldDB" id="A0A2J6TMU0"/>
<dbReference type="InParanoid" id="A0A2J6TMU0"/>
<keyword evidence="3" id="KW-1185">Reference proteome</keyword>
<proteinExistence type="predicted"/>
<dbReference type="GeneID" id="36579847"/>
<protein>
    <submittedName>
        <fullName evidence="2">Uncharacterized protein</fullName>
    </submittedName>
</protein>
<dbReference type="EMBL" id="KZ613767">
    <property type="protein sequence ID" value="PMD64340.1"/>
    <property type="molecule type" value="Genomic_DNA"/>
</dbReference>